<evidence type="ECO:0000256" key="1">
    <source>
        <dbReference type="SAM" id="MobiDB-lite"/>
    </source>
</evidence>
<feature type="signal peptide" evidence="2">
    <location>
        <begin position="1"/>
        <end position="20"/>
    </location>
</feature>
<sequence length="503" mass="56007">MRTAITLLIHILLLPDDVAAKAFAKIKEAMQRVSTETSKEGLPERRRLSSDPIRQIACGVRGSKKGTQLVFNDKGVNHSSIFYRATSCGGDSTQTLLTTVMATKDIERILKLTKERQICSELLMYFHVYYHDLGAAMADAKACHKALGCALDGGPDSMLCVVYYAEDPANNNQTITYAEKVFLKEPKPEIHANRTSTFVTHLEDYFNASYVKDCSFLGKPTIHRCEALGVEYAYKSILCNMRFAITLLIHILLLPDDVAAKAFAKIKEAMQRVSTETSKIRASIRRSTGSDVSQEGQPRRRLSSDPIRQIACPIDGSTKGTQLVLNDNGINDSSIFYRSTLCKKQSTRTWLSTVMLIKDVERILKLKKKWEICAELQMHFRMYHKELGAAMADAKACDKALGCALQGGPKDVVCVVYYAEDSANRTITNAEKVFLKEPRPEIHANRTSTYSLLLSASLHATRPPITYAASVTRDGPSYLQLNIIVLLDSTLNTSVLYQVRDPS</sequence>
<reference evidence="3 4" key="1">
    <citation type="submission" date="2020-04" db="EMBL/GenBank/DDBJ databases">
        <title>Perkinsus olseni comparative genomics.</title>
        <authorList>
            <person name="Bogema D.R."/>
        </authorList>
    </citation>
    <scope>NUCLEOTIDE SEQUENCE [LARGE SCALE GENOMIC DNA]</scope>
    <source>
        <strain evidence="3">ATCC PRA-179</strain>
    </source>
</reference>
<protein>
    <submittedName>
        <fullName evidence="3">Uncharacterized protein</fullName>
    </submittedName>
</protein>
<feature type="region of interest" description="Disordered" evidence="1">
    <location>
        <begin position="280"/>
        <end position="303"/>
    </location>
</feature>
<accession>A0A7J6LAD0</accession>
<evidence type="ECO:0000256" key="2">
    <source>
        <dbReference type="SAM" id="SignalP"/>
    </source>
</evidence>
<evidence type="ECO:0000313" key="4">
    <source>
        <dbReference type="Proteomes" id="UP000570595"/>
    </source>
</evidence>
<proteinExistence type="predicted"/>
<feature type="chain" id="PRO_5029725299" evidence="2">
    <location>
        <begin position="21"/>
        <end position="503"/>
    </location>
</feature>
<dbReference type="OrthoDB" id="10441809at2759"/>
<dbReference type="Proteomes" id="UP000570595">
    <property type="component" value="Unassembled WGS sequence"/>
</dbReference>
<dbReference type="EMBL" id="JABAHT010000424">
    <property type="protein sequence ID" value="KAF4656165.1"/>
    <property type="molecule type" value="Genomic_DNA"/>
</dbReference>
<name>A0A7J6LAD0_PEROL</name>
<gene>
    <name evidence="3" type="ORF">FOZ61_007148</name>
</gene>
<dbReference type="AlphaFoldDB" id="A0A7J6LAD0"/>
<keyword evidence="2" id="KW-0732">Signal</keyword>
<comment type="caution">
    <text evidence="3">The sequence shown here is derived from an EMBL/GenBank/DDBJ whole genome shotgun (WGS) entry which is preliminary data.</text>
</comment>
<evidence type="ECO:0000313" key="3">
    <source>
        <dbReference type="EMBL" id="KAF4656165.1"/>
    </source>
</evidence>
<feature type="compositionally biased region" description="Polar residues" evidence="1">
    <location>
        <begin position="285"/>
        <end position="296"/>
    </location>
</feature>
<organism evidence="3 4">
    <name type="scientific">Perkinsus olseni</name>
    <name type="common">Perkinsus atlanticus</name>
    <dbReference type="NCBI Taxonomy" id="32597"/>
    <lineage>
        <taxon>Eukaryota</taxon>
        <taxon>Sar</taxon>
        <taxon>Alveolata</taxon>
        <taxon>Perkinsozoa</taxon>
        <taxon>Perkinsea</taxon>
        <taxon>Perkinsida</taxon>
        <taxon>Perkinsidae</taxon>
        <taxon>Perkinsus</taxon>
    </lineage>
</organism>